<gene>
    <name evidence="1" type="ORF">AZ78_4128</name>
</gene>
<accession>A0A108UCH5</accession>
<sequence>MNGHAAPASRYRAANRTILAAGPWCAPPRGAANAWDITCMAPMRAAVAGAGWRRAAPVGLR</sequence>
<dbReference type="AlphaFoldDB" id="A0A108UCH5"/>
<reference evidence="1 2" key="1">
    <citation type="journal article" date="2014" name="Genome Announc.">
        <title>Draft Genome Sequence of Lysobacter capsici AZ78, a Bacterium Antagonistic to Plant-Pathogenic Oomycetes.</title>
        <authorList>
            <person name="Puopolo G."/>
            <person name="Sonego P."/>
            <person name="Engelen K."/>
            <person name="Pertot I."/>
        </authorList>
    </citation>
    <scope>NUCLEOTIDE SEQUENCE [LARGE SCALE GENOMIC DNA]</scope>
    <source>
        <strain evidence="1 2">AZ78</strain>
    </source>
</reference>
<organism evidence="1 2">
    <name type="scientific">Lysobacter capsici AZ78</name>
    <dbReference type="NCBI Taxonomy" id="1444315"/>
    <lineage>
        <taxon>Bacteria</taxon>
        <taxon>Pseudomonadati</taxon>
        <taxon>Pseudomonadota</taxon>
        <taxon>Gammaproteobacteria</taxon>
        <taxon>Lysobacterales</taxon>
        <taxon>Lysobacteraceae</taxon>
        <taxon>Lysobacter</taxon>
    </lineage>
</organism>
<proteinExistence type="predicted"/>
<dbReference type="EMBL" id="JAJA02000001">
    <property type="protein sequence ID" value="KWS06572.1"/>
    <property type="molecule type" value="Genomic_DNA"/>
</dbReference>
<keyword evidence="2" id="KW-1185">Reference proteome</keyword>
<name>A0A108UCH5_9GAMM</name>
<evidence type="ECO:0000313" key="2">
    <source>
        <dbReference type="Proteomes" id="UP000023435"/>
    </source>
</evidence>
<dbReference type="Proteomes" id="UP000023435">
    <property type="component" value="Unassembled WGS sequence"/>
</dbReference>
<protein>
    <submittedName>
        <fullName evidence="1">Uncharacterized protein</fullName>
    </submittedName>
</protein>
<comment type="caution">
    <text evidence="1">The sequence shown here is derived from an EMBL/GenBank/DDBJ whole genome shotgun (WGS) entry which is preliminary data.</text>
</comment>
<evidence type="ECO:0000313" key="1">
    <source>
        <dbReference type="EMBL" id="KWS06572.1"/>
    </source>
</evidence>